<evidence type="ECO:0000313" key="1">
    <source>
        <dbReference type="EMBL" id="PPQ27928.1"/>
    </source>
</evidence>
<dbReference type="GO" id="GO:0016114">
    <property type="term" value="P:terpenoid biosynthetic process"/>
    <property type="evidence" value="ECO:0007669"/>
    <property type="project" value="UniProtKB-ARBA"/>
</dbReference>
<dbReference type="Gene3D" id="1.10.600.10">
    <property type="entry name" value="Farnesyl Diphosphate Synthase"/>
    <property type="match status" value="1"/>
</dbReference>
<dbReference type="InterPro" id="IPR002060">
    <property type="entry name" value="Squ/phyt_synthse"/>
</dbReference>
<dbReference type="Pfam" id="PF00494">
    <property type="entry name" value="SQS_PSY"/>
    <property type="match status" value="1"/>
</dbReference>
<gene>
    <name evidence="1" type="ORF">CCR94_18910</name>
</gene>
<name>A0A2S6N008_9HYPH</name>
<dbReference type="SUPFAM" id="SSF48576">
    <property type="entry name" value="Terpenoid synthases"/>
    <property type="match status" value="1"/>
</dbReference>
<proteinExistence type="predicted"/>
<dbReference type="SFLD" id="SFLDG01018">
    <property type="entry name" value="Squalene/Phytoene_Synthase_Lik"/>
    <property type="match status" value="1"/>
</dbReference>
<reference evidence="1 2" key="1">
    <citation type="journal article" date="2018" name="Arch. Microbiol.">
        <title>New insights into the metabolic potential of the phototrophic purple bacterium Rhodopila globiformis DSM 161(T) from its draft genome sequence and evidence for a vanadium-dependent nitrogenase.</title>
        <authorList>
            <person name="Imhoff J.F."/>
            <person name="Rahn T."/>
            <person name="Kunzel S."/>
            <person name="Neulinger S.C."/>
        </authorList>
    </citation>
    <scope>NUCLEOTIDE SEQUENCE [LARGE SCALE GENOMIC DNA]</scope>
    <source>
        <strain evidence="1 2">DSM 16996</strain>
    </source>
</reference>
<dbReference type="NCBIfam" id="TIGR03464">
    <property type="entry name" value="HpnC"/>
    <property type="match status" value="1"/>
</dbReference>
<evidence type="ECO:0000313" key="2">
    <source>
        <dbReference type="Proteomes" id="UP000239089"/>
    </source>
</evidence>
<protein>
    <submittedName>
        <fullName evidence="1">Squalene synthase HpnC</fullName>
    </submittedName>
</protein>
<dbReference type="Proteomes" id="UP000239089">
    <property type="component" value="Unassembled WGS sequence"/>
</dbReference>
<dbReference type="InterPro" id="IPR017827">
    <property type="entry name" value="HSQ_synthase_HpnC"/>
</dbReference>
<dbReference type="RefSeq" id="WP_104509390.1">
    <property type="nucleotide sequence ID" value="NZ_JACIGC010000005.1"/>
</dbReference>
<dbReference type="GO" id="GO:0004311">
    <property type="term" value="F:geranylgeranyl diphosphate synthase activity"/>
    <property type="evidence" value="ECO:0007669"/>
    <property type="project" value="InterPro"/>
</dbReference>
<organism evidence="1 2">
    <name type="scientific">Rhodoblastus sphagnicola</name>
    <dbReference type="NCBI Taxonomy" id="333368"/>
    <lineage>
        <taxon>Bacteria</taxon>
        <taxon>Pseudomonadati</taxon>
        <taxon>Pseudomonadota</taxon>
        <taxon>Alphaproteobacteria</taxon>
        <taxon>Hyphomicrobiales</taxon>
        <taxon>Rhodoblastaceae</taxon>
        <taxon>Rhodoblastus</taxon>
    </lineage>
</organism>
<comment type="caution">
    <text evidence="1">The sequence shown here is derived from an EMBL/GenBank/DDBJ whole genome shotgun (WGS) entry which is preliminary data.</text>
</comment>
<dbReference type="SFLD" id="SFLDS00005">
    <property type="entry name" value="Isoprenoid_Synthase_Type_I"/>
    <property type="match status" value="1"/>
</dbReference>
<dbReference type="GO" id="GO:0051996">
    <property type="term" value="F:squalene synthase [NAD(P)H] activity"/>
    <property type="evidence" value="ECO:0007669"/>
    <property type="project" value="InterPro"/>
</dbReference>
<dbReference type="InterPro" id="IPR033904">
    <property type="entry name" value="Trans_IPPS_HH"/>
</dbReference>
<dbReference type="PANTHER" id="PTHR31480">
    <property type="entry name" value="BIFUNCTIONAL LYCOPENE CYCLASE/PHYTOENE SYNTHASE"/>
    <property type="match status" value="1"/>
</dbReference>
<dbReference type="CDD" id="cd00683">
    <property type="entry name" value="Trans_IPPS_HH"/>
    <property type="match status" value="1"/>
</dbReference>
<dbReference type="InterPro" id="IPR008949">
    <property type="entry name" value="Isoprenoid_synthase_dom_sf"/>
</dbReference>
<accession>A0A2S6N008</accession>
<sequence length="288" mass="31461">MSEDTVTAESLRSGKTGADENFPVASGLIAERLRPVILAFYDFVRSGDDVADNPDLAPAQKHALLDQMEDSLIGKSEAEPLGVKLRVKLAEHDLTDQHARDLLDAFRLDVDKNRYADWDDLIAYCRLSAMPVGRFLLDVHGESQSLWAASDDICAGLQINNHLQDCAKDFKALDRVYIPRDALDAAGARIEDLGEAKSSPALLSCLQNLAWKNRGLLERGADLTAAIKDFRLGLEIAVIVRHAFSIVDLLTARDPLCEKVKLNKGEMVIGAAAAVGVEAVSRLFRRAA</sequence>
<keyword evidence="2" id="KW-1185">Reference proteome</keyword>
<dbReference type="AlphaFoldDB" id="A0A2S6N008"/>
<dbReference type="EMBL" id="NHSJ01000118">
    <property type="protein sequence ID" value="PPQ27928.1"/>
    <property type="molecule type" value="Genomic_DNA"/>
</dbReference>
<dbReference type="OrthoDB" id="9807580at2"/>